<dbReference type="EC" id="4.2.2.-" evidence="6"/>
<dbReference type="OrthoDB" id="9815002at2"/>
<dbReference type="PROSITE" id="PS00922">
    <property type="entry name" value="TRANSGLYCOSYLASE"/>
    <property type="match status" value="1"/>
</dbReference>
<dbReference type="PANTHER" id="PTHR37423">
    <property type="entry name" value="SOLUBLE LYTIC MUREIN TRANSGLYCOSYLASE-RELATED"/>
    <property type="match status" value="1"/>
</dbReference>
<evidence type="ECO:0000256" key="2">
    <source>
        <dbReference type="ARBA" id="ARBA00009387"/>
    </source>
</evidence>
<evidence type="ECO:0000313" key="6">
    <source>
        <dbReference type="EMBL" id="SMX30756.1"/>
    </source>
</evidence>
<keyword evidence="6" id="KW-0456">Lyase</keyword>
<dbReference type="GO" id="GO:0008933">
    <property type="term" value="F:peptidoglycan lytic transglycosylase activity"/>
    <property type="evidence" value="ECO:0007669"/>
    <property type="project" value="InterPro"/>
</dbReference>
<dbReference type="Proteomes" id="UP000202922">
    <property type="component" value="Unassembled WGS sequence"/>
</dbReference>
<dbReference type="Gene3D" id="1.25.20.10">
    <property type="entry name" value="Bacterial muramidases"/>
    <property type="match status" value="1"/>
</dbReference>
<dbReference type="SUPFAM" id="SSF53955">
    <property type="entry name" value="Lysozyme-like"/>
    <property type="match status" value="1"/>
</dbReference>
<dbReference type="Pfam" id="PF01464">
    <property type="entry name" value="SLT"/>
    <property type="match status" value="1"/>
</dbReference>
<evidence type="ECO:0000256" key="1">
    <source>
        <dbReference type="ARBA" id="ARBA00007734"/>
    </source>
</evidence>
<dbReference type="CDD" id="cd13401">
    <property type="entry name" value="Slt70-like"/>
    <property type="match status" value="1"/>
</dbReference>
<evidence type="ECO:0000256" key="3">
    <source>
        <dbReference type="ARBA" id="ARBA00022729"/>
    </source>
</evidence>
<evidence type="ECO:0000259" key="5">
    <source>
        <dbReference type="Pfam" id="PF01464"/>
    </source>
</evidence>
<dbReference type="GO" id="GO:0000270">
    <property type="term" value="P:peptidoglycan metabolic process"/>
    <property type="evidence" value="ECO:0007669"/>
    <property type="project" value="InterPro"/>
</dbReference>
<dbReference type="GO" id="GO:0042597">
    <property type="term" value="C:periplasmic space"/>
    <property type="evidence" value="ECO:0007669"/>
    <property type="project" value="InterPro"/>
</dbReference>
<feature type="chain" id="PRO_5012647134" evidence="4">
    <location>
        <begin position="23"/>
        <end position="643"/>
    </location>
</feature>
<protein>
    <submittedName>
        <fullName evidence="6">Soluble lytic murein transglycosylase</fullName>
        <ecNumber evidence="6">4.2.2.-</ecNumber>
    </submittedName>
</protein>
<dbReference type="InterPro" id="IPR023346">
    <property type="entry name" value="Lysozyme-like_dom_sf"/>
</dbReference>
<dbReference type="Gene3D" id="1.10.530.10">
    <property type="match status" value="1"/>
</dbReference>
<dbReference type="SUPFAM" id="SSF48435">
    <property type="entry name" value="Bacterial muramidases"/>
    <property type="match status" value="1"/>
</dbReference>
<evidence type="ECO:0000256" key="4">
    <source>
        <dbReference type="SAM" id="SignalP"/>
    </source>
</evidence>
<evidence type="ECO:0000313" key="7">
    <source>
        <dbReference type="Proteomes" id="UP000202922"/>
    </source>
</evidence>
<reference evidence="7" key="1">
    <citation type="submission" date="2017-05" db="EMBL/GenBank/DDBJ databases">
        <authorList>
            <person name="Rodrigo-Torres L."/>
            <person name="Arahal R. D."/>
            <person name="Lucena T."/>
        </authorList>
    </citation>
    <scope>NUCLEOTIDE SEQUENCE [LARGE SCALE GENOMIC DNA]</scope>
    <source>
        <strain evidence="7">CECT 8621</strain>
    </source>
</reference>
<feature type="signal peptide" evidence="4">
    <location>
        <begin position="1"/>
        <end position="22"/>
    </location>
</feature>
<name>A0A238JLU5_9RHOB</name>
<keyword evidence="7" id="KW-1185">Reference proteome</keyword>
<proteinExistence type="inferred from homology"/>
<dbReference type="AlphaFoldDB" id="A0A238JLU5"/>
<dbReference type="EMBL" id="FXYE01000001">
    <property type="protein sequence ID" value="SMX30756.1"/>
    <property type="molecule type" value="Genomic_DNA"/>
</dbReference>
<accession>A0A238JLU5</accession>
<organism evidence="6 7">
    <name type="scientific">Actibacterium lipolyticum</name>
    <dbReference type="NCBI Taxonomy" id="1524263"/>
    <lineage>
        <taxon>Bacteria</taxon>
        <taxon>Pseudomonadati</taxon>
        <taxon>Pseudomonadota</taxon>
        <taxon>Alphaproteobacteria</taxon>
        <taxon>Rhodobacterales</taxon>
        <taxon>Roseobacteraceae</taxon>
        <taxon>Actibacterium</taxon>
    </lineage>
</organism>
<dbReference type="PANTHER" id="PTHR37423:SF2">
    <property type="entry name" value="MEMBRANE-BOUND LYTIC MUREIN TRANSGLYCOSYLASE C"/>
    <property type="match status" value="1"/>
</dbReference>
<comment type="similarity">
    <text evidence="1">Belongs to the transglycosylase Slt family.</text>
</comment>
<keyword evidence="3 4" id="KW-0732">Signal</keyword>
<dbReference type="GO" id="GO:0004553">
    <property type="term" value="F:hydrolase activity, hydrolyzing O-glycosyl compounds"/>
    <property type="evidence" value="ECO:0007669"/>
    <property type="project" value="InterPro"/>
</dbReference>
<dbReference type="InterPro" id="IPR000189">
    <property type="entry name" value="Transglyc_AS"/>
</dbReference>
<dbReference type="GO" id="GO:0016020">
    <property type="term" value="C:membrane"/>
    <property type="evidence" value="ECO:0007669"/>
    <property type="project" value="InterPro"/>
</dbReference>
<dbReference type="InterPro" id="IPR008258">
    <property type="entry name" value="Transglycosylase_SLT_dom_1"/>
</dbReference>
<gene>
    <name evidence="6" type="primary">slt_1</name>
    <name evidence="6" type="ORF">COL8621_00105</name>
</gene>
<feature type="domain" description="Transglycosylase SLT" evidence="5">
    <location>
        <begin position="488"/>
        <end position="589"/>
    </location>
</feature>
<sequence length="643" mass="70345">MRSFFLTVLTFVLLAHPIAARAEPALSLVMKAVRADEWEAARTIARPEGRVVQDIVEWRYLRAGEGEFDQYVDFLKRNPDWPGLDRMRARGEVDIPASAKPDAVLDYFADYAPATGIGGLRLANAYKALGRNGDAEAQAVLTWRSMLLTPAVHAAFLNEFGDMLEPHHLARLDAMLWQGEAASAQLMLPLVPEEWGPLSSARIALRRQSAGVDQMIEAIPANLTNDAGLAYERFVWRARKGRDEDAMALLDERSISSAALGQPTRWASRRRTLARQAMRAGDAELAYRLAANHFLSEGSDFADLEWLAGFIALRMLKEPEVALSHFRRFEAAVETPISLGRAGYWEGRALEELGRTEDAQAAFAKGGQHQTGFYGQLAAERAGMAMDAGLIGAETYPDWTTAPFAGSSALKAALLFVQAGERNLAELFLTHLAETAGAHGQAQLAGLALSLNEEHIALRIAKVAAGQGNVMPRAYFPVTNLGDAEHPVPTELVLSIARRESEFDPVVVSGAGARGLMQLMPGTAQEVAGKLDVAYSSTALLTDPSYNARLGAAYLAGLIEEFGDNYVLVSAGYNAGPSRPRRWIGERGDPRSAGVDVIDWIEMIPFRETRNYVMRVTESVPIYRARLTGKTTPWRLSKELQTQ</sequence>
<dbReference type="InterPro" id="IPR008939">
    <property type="entry name" value="Lytic_TGlycosylase_superhlx_U"/>
</dbReference>
<comment type="similarity">
    <text evidence="2">Belongs to the virb1 family.</text>
</comment>
<dbReference type="RefSeq" id="WP_093965214.1">
    <property type="nucleotide sequence ID" value="NZ_FXYE01000001.1"/>
</dbReference>